<dbReference type="OrthoDB" id="525451at2"/>
<name>A0A428MPN7_9BACT</name>
<evidence type="ECO:0000256" key="1">
    <source>
        <dbReference type="SAM" id="MobiDB-lite"/>
    </source>
</evidence>
<evidence type="ECO:0000313" key="3">
    <source>
        <dbReference type="Proteomes" id="UP000269669"/>
    </source>
</evidence>
<feature type="region of interest" description="Disordered" evidence="1">
    <location>
        <begin position="336"/>
        <end position="357"/>
    </location>
</feature>
<proteinExistence type="predicted"/>
<dbReference type="RefSeq" id="WP_125487139.1">
    <property type="nucleotide sequence ID" value="NZ_RSDW01000001.1"/>
</dbReference>
<keyword evidence="3" id="KW-1185">Reference proteome</keyword>
<dbReference type="EMBL" id="RSDW01000001">
    <property type="protein sequence ID" value="RSL18839.1"/>
    <property type="molecule type" value="Genomic_DNA"/>
</dbReference>
<comment type="caution">
    <text evidence="2">The sequence shown here is derived from an EMBL/GenBank/DDBJ whole genome shotgun (WGS) entry which is preliminary data.</text>
</comment>
<feature type="compositionally biased region" description="Basic and acidic residues" evidence="1">
    <location>
        <begin position="340"/>
        <end position="349"/>
    </location>
</feature>
<reference evidence="2 3" key="1">
    <citation type="submission" date="2018-12" db="EMBL/GenBank/DDBJ databases">
        <title>Sequencing of bacterial isolates from soil warming experiment in Harvard Forest, Massachusetts, USA.</title>
        <authorList>
            <person name="Deangelis K."/>
        </authorList>
    </citation>
    <scope>NUCLEOTIDE SEQUENCE [LARGE SCALE GENOMIC DNA]</scope>
    <source>
        <strain evidence="2 3">EB153</strain>
    </source>
</reference>
<dbReference type="Proteomes" id="UP000269669">
    <property type="component" value="Unassembled WGS sequence"/>
</dbReference>
<dbReference type="InterPro" id="IPR025566">
    <property type="entry name" value="DUF4331"/>
</dbReference>
<dbReference type="AlphaFoldDB" id="A0A428MPN7"/>
<organism evidence="2 3">
    <name type="scientific">Edaphobacter aggregans</name>
    <dbReference type="NCBI Taxonomy" id="570835"/>
    <lineage>
        <taxon>Bacteria</taxon>
        <taxon>Pseudomonadati</taxon>
        <taxon>Acidobacteriota</taxon>
        <taxon>Terriglobia</taxon>
        <taxon>Terriglobales</taxon>
        <taxon>Acidobacteriaceae</taxon>
        <taxon>Edaphobacter</taxon>
    </lineage>
</organism>
<protein>
    <submittedName>
        <fullName evidence="2">Uncharacterized protein DUF4331</fullName>
    </submittedName>
</protein>
<accession>A0A428MPN7</accession>
<evidence type="ECO:0000313" key="2">
    <source>
        <dbReference type="EMBL" id="RSL18839.1"/>
    </source>
</evidence>
<gene>
    <name evidence="2" type="ORF">EDE15_4444</name>
</gene>
<sequence length="357" mass="39936">MSHHFDTKLAKEDPSLNVGDFYLFQGAPDTTVMAMTVNPDVVLSAPDTLHIEGLYAFRLDLTGDAREDVVFKFRFNEPRHVNVDEHVHVQKFQVRRATGEAIAGDKGDLLIEGDTGTVHSKSGIRAFVGIAPDLFAADAVAMQNLQKAFYDEHRYDGDAFLRSRQNFFNNRNITAIVLEVPNLLIGKGTVHAWATVSLYGHAPEMQVSRWGLPMITHLFLNDPANQEVKETFNKSVPSDDIALFSGYIADYTQKMTTYAGSAVKPEEYGKQMVSRLCPTTLPYELGTAAAFDVARFNGRPLGDDVQDVMLSLATNRPIQDGAAPDRNRIRSEFPYFGEPYSKEEQKDVVPWHPRRSH</sequence>
<dbReference type="Pfam" id="PF14224">
    <property type="entry name" value="DUF4331"/>
    <property type="match status" value="1"/>
</dbReference>